<keyword evidence="9" id="KW-0963">Cytoplasm</keyword>
<evidence type="ECO:0000256" key="2">
    <source>
        <dbReference type="ARBA" id="ARBA00022571"/>
    </source>
</evidence>
<comment type="function">
    <text evidence="9">Catalyzes the ATP-dependent phosphorylation of N-acetyl-L-glutamate.</text>
</comment>
<comment type="pathway">
    <text evidence="1 9">Amino-acid biosynthesis; L-arginine biosynthesis; N(2)-acetyl-L-ornithine from L-glutamate: step 2/4.</text>
</comment>
<keyword evidence="5 9" id="KW-0547">Nucleotide-binding</keyword>
<evidence type="ECO:0000256" key="4">
    <source>
        <dbReference type="ARBA" id="ARBA00022679"/>
    </source>
</evidence>
<dbReference type="InterPro" id="IPR036393">
    <property type="entry name" value="AceGlu_kinase-like_sf"/>
</dbReference>
<dbReference type="GO" id="GO:0003991">
    <property type="term" value="F:acetylglutamate kinase activity"/>
    <property type="evidence" value="ECO:0007669"/>
    <property type="project" value="UniProtKB-UniRule"/>
</dbReference>
<dbReference type="PANTHER" id="PTHR23342">
    <property type="entry name" value="N-ACETYLGLUTAMATE SYNTHASE"/>
    <property type="match status" value="1"/>
</dbReference>
<evidence type="ECO:0000313" key="12">
    <source>
        <dbReference type="Proteomes" id="UP000261284"/>
    </source>
</evidence>
<dbReference type="PIRSF" id="PIRSF000728">
    <property type="entry name" value="NAGK"/>
    <property type="match status" value="1"/>
</dbReference>
<dbReference type="GO" id="GO:0005737">
    <property type="term" value="C:cytoplasm"/>
    <property type="evidence" value="ECO:0007669"/>
    <property type="project" value="UniProtKB-SubCell"/>
</dbReference>
<dbReference type="OrthoDB" id="9803155at2"/>
<gene>
    <name evidence="9 11" type="primary">argB</name>
    <name evidence="11" type="ORF">DXN05_04585</name>
</gene>
<evidence type="ECO:0000313" key="11">
    <source>
        <dbReference type="EMBL" id="RFM30251.1"/>
    </source>
</evidence>
<dbReference type="InterPro" id="IPR001048">
    <property type="entry name" value="Asp/Glu/Uridylate_kinase"/>
</dbReference>
<dbReference type="Pfam" id="PF00696">
    <property type="entry name" value="AA_kinase"/>
    <property type="match status" value="1"/>
</dbReference>
<dbReference type="InterPro" id="IPR004662">
    <property type="entry name" value="AcgluKinase_fam"/>
</dbReference>
<evidence type="ECO:0000256" key="7">
    <source>
        <dbReference type="ARBA" id="ARBA00022840"/>
    </source>
</evidence>
<dbReference type="RefSeq" id="WP_116846007.1">
    <property type="nucleotide sequence ID" value="NZ_QTJU01000001.1"/>
</dbReference>
<comment type="catalytic activity">
    <reaction evidence="8 9">
        <text>N-acetyl-L-glutamate + ATP = N-acetyl-L-glutamyl 5-phosphate + ADP</text>
        <dbReference type="Rhea" id="RHEA:14629"/>
        <dbReference type="ChEBI" id="CHEBI:30616"/>
        <dbReference type="ChEBI" id="CHEBI:44337"/>
        <dbReference type="ChEBI" id="CHEBI:57936"/>
        <dbReference type="ChEBI" id="CHEBI:456216"/>
        <dbReference type="EC" id="2.7.2.8"/>
    </reaction>
</comment>
<dbReference type="InterPro" id="IPR037528">
    <property type="entry name" value="ArgB"/>
</dbReference>
<evidence type="ECO:0000256" key="5">
    <source>
        <dbReference type="ARBA" id="ARBA00022741"/>
    </source>
</evidence>
<dbReference type="HAMAP" id="MF_00082">
    <property type="entry name" value="ArgB"/>
    <property type="match status" value="1"/>
</dbReference>
<dbReference type="CDD" id="cd04238">
    <property type="entry name" value="AAK_NAGK-like"/>
    <property type="match status" value="1"/>
</dbReference>
<evidence type="ECO:0000256" key="3">
    <source>
        <dbReference type="ARBA" id="ARBA00022605"/>
    </source>
</evidence>
<evidence type="ECO:0000256" key="1">
    <source>
        <dbReference type="ARBA" id="ARBA00004828"/>
    </source>
</evidence>
<dbReference type="GO" id="GO:0042450">
    <property type="term" value="P:L-arginine biosynthetic process via ornithine"/>
    <property type="evidence" value="ECO:0007669"/>
    <property type="project" value="UniProtKB-UniRule"/>
</dbReference>
<comment type="similarity">
    <text evidence="9">Belongs to the acetylglutamate kinase family. ArgB subfamily.</text>
</comment>
<evidence type="ECO:0000256" key="6">
    <source>
        <dbReference type="ARBA" id="ARBA00022777"/>
    </source>
</evidence>
<dbReference type="NCBIfam" id="TIGR00761">
    <property type="entry name" value="argB"/>
    <property type="match status" value="1"/>
</dbReference>
<reference evidence="11 12" key="1">
    <citation type="submission" date="2018-08" db="EMBL/GenBank/DDBJ databases">
        <title>Chitinophagaceae sp. K23C18032701, a novel bacterium isolated from forest soil.</title>
        <authorList>
            <person name="Wang C."/>
        </authorList>
    </citation>
    <scope>NUCLEOTIDE SEQUENCE [LARGE SCALE GENOMIC DNA]</scope>
    <source>
        <strain evidence="11 12">K23C18032701</strain>
    </source>
</reference>
<keyword evidence="3 9" id="KW-0028">Amino-acid biosynthesis</keyword>
<proteinExistence type="inferred from homology"/>
<comment type="subcellular location">
    <subcellularLocation>
        <location evidence="9">Cytoplasm</location>
    </subcellularLocation>
</comment>
<dbReference type="SUPFAM" id="SSF53633">
    <property type="entry name" value="Carbamate kinase-like"/>
    <property type="match status" value="1"/>
</dbReference>
<dbReference type="EMBL" id="QTJU01000001">
    <property type="protein sequence ID" value="RFM30251.1"/>
    <property type="molecule type" value="Genomic_DNA"/>
</dbReference>
<dbReference type="Proteomes" id="UP000261284">
    <property type="component" value="Unassembled WGS sequence"/>
</dbReference>
<organism evidence="11 12">
    <name type="scientific">Deminuibacter soli</name>
    <dbReference type="NCBI Taxonomy" id="2291815"/>
    <lineage>
        <taxon>Bacteria</taxon>
        <taxon>Pseudomonadati</taxon>
        <taxon>Bacteroidota</taxon>
        <taxon>Chitinophagia</taxon>
        <taxon>Chitinophagales</taxon>
        <taxon>Chitinophagaceae</taxon>
        <taxon>Deminuibacter</taxon>
    </lineage>
</organism>
<keyword evidence="12" id="KW-1185">Reference proteome</keyword>
<evidence type="ECO:0000256" key="9">
    <source>
        <dbReference type="HAMAP-Rule" id="MF_00082"/>
    </source>
</evidence>
<dbReference type="Gene3D" id="3.40.1160.10">
    <property type="entry name" value="Acetylglutamate kinase-like"/>
    <property type="match status" value="1"/>
</dbReference>
<dbReference type="AlphaFoldDB" id="A0A3E1NQQ4"/>
<keyword evidence="2 9" id="KW-0055">Arginine biosynthesis</keyword>
<keyword evidence="7 9" id="KW-0067">ATP-binding</keyword>
<feature type="binding site" evidence="9">
    <location>
        <position position="168"/>
    </location>
    <ligand>
        <name>substrate</name>
    </ligand>
</feature>
<evidence type="ECO:0000259" key="10">
    <source>
        <dbReference type="Pfam" id="PF00696"/>
    </source>
</evidence>
<feature type="binding site" evidence="9">
    <location>
        <begin position="49"/>
        <end position="50"/>
    </location>
    <ligand>
        <name>substrate</name>
    </ligand>
</feature>
<dbReference type="EC" id="2.7.2.8" evidence="9"/>
<name>A0A3E1NQQ4_9BACT</name>
<sequence length="272" mass="29237">MQDAQKQAGRERLFVIKIGGNVIDAEQNLAAFLDDFAKVEGKKILIHGGGKIATKIGEQLGIESKYVNGRRITDSDTIDLVTMVYGGLVNKKVVAQLQSRGCNAIGLTGADGNMIPATRRPVKDIDYGWVGDVQATGLPLDTCRILLAHSLVPVFAPLTHDGQGHILNTNADTIASSIATALSNSYDVRLIYCFEKKGVLEDVNDDNSVITLITKDKYRALLAEDKLFAGILPKIDNAFAAIDTGVKEVLIGDAKDLLQNTQSQTTGTLITN</sequence>
<feature type="site" description="Transition state stabilizer" evidence="9">
    <location>
        <position position="234"/>
    </location>
</feature>
<keyword evidence="6 9" id="KW-0418">Kinase</keyword>
<dbReference type="UniPathway" id="UPA00068">
    <property type="reaction ID" value="UER00107"/>
</dbReference>
<feature type="site" description="Transition state stabilizer" evidence="9">
    <location>
        <position position="17"/>
    </location>
</feature>
<evidence type="ECO:0000256" key="8">
    <source>
        <dbReference type="ARBA" id="ARBA00048141"/>
    </source>
</evidence>
<dbReference type="GO" id="GO:0005524">
    <property type="term" value="F:ATP binding"/>
    <property type="evidence" value="ECO:0007669"/>
    <property type="project" value="UniProtKB-UniRule"/>
</dbReference>
<feature type="binding site" evidence="9">
    <location>
        <position position="71"/>
    </location>
    <ligand>
        <name>substrate</name>
    </ligand>
</feature>
<accession>A0A3E1NQQ4</accession>
<keyword evidence="4 9" id="KW-0808">Transferase</keyword>
<comment type="caution">
    <text evidence="11">The sequence shown here is derived from an EMBL/GenBank/DDBJ whole genome shotgun (WGS) entry which is preliminary data.</text>
</comment>
<feature type="domain" description="Aspartate/glutamate/uridylate kinase" evidence="10">
    <location>
        <begin position="13"/>
        <end position="252"/>
    </location>
</feature>
<dbReference type="PANTHER" id="PTHR23342:SF0">
    <property type="entry name" value="N-ACETYLGLUTAMATE SYNTHASE, MITOCHONDRIAL"/>
    <property type="match status" value="1"/>
</dbReference>
<protein>
    <recommendedName>
        <fullName evidence="9">Acetylglutamate kinase</fullName>
        <ecNumber evidence="9">2.7.2.8</ecNumber>
    </recommendedName>
    <alternativeName>
        <fullName evidence="9">N-acetyl-L-glutamate 5-phosphotransferase</fullName>
    </alternativeName>
    <alternativeName>
        <fullName evidence="9">NAG kinase</fullName>
        <shortName evidence="9">NAGK</shortName>
    </alternativeName>
</protein>